<dbReference type="SUPFAM" id="SSF52540">
    <property type="entry name" value="P-loop containing nucleoside triphosphate hydrolases"/>
    <property type="match status" value="1"/>
</dbReference>
<dbReference type="InterPro" id="IPR003439">
    <property type="entry name" value="ABC_transporter-like_ATP-bd"/>
</dbReference>
<evidence type="ECO:0000313" key="4">
    <source>
        <dbReference type="EMBL" id="UXX81507.1"/>
    </source>
</evidence>
<organism evidence="4 5">
    <name type="scientific">Roseovarius pelagicus</name>
    <dbReference type="NCBI Taxonomy" id="2980108"/>
    <lineage>
        <taxon>Bacteria</taxon>
        <taxon>Pseudomonadati</taxon>
        <taxon>Pseudomonadota</taxon>
        <taxon>Alphaproteobacteria</taxon>
        <taxon>Rhodobacterales</taxon>
        <taxon>Roseobacteraceae</taxon>
        <taxon>Roseovarius</taxon>
    </lineage>
</organism>
<keyword evidence="1" id="KW-0547">Nucleotide-binding</keyword>
<gene>
    <name evidence="4" type="ORF">N7U68_00120</name>
</gene>
<dbReference type="Gene3D" id="3.40.50.300">
    <property type="entry name" value="P-loop containing nucleotide triphosphate hydrolases"/>
    <property type="match status" value="1"/>
</dbReference>
<proteinExistence type="predicted"/>
<dbReference type="PANTHER" id="PTHR43869">
    <property type="entry name" value="GLYCINE BETAINE/PROLINE BETAINE TRANSPORT SYSTEM ATP-BINDING PROTEIN PROV"/>
    <property type="match status" value="1"/>
</dbReference>
<dbReference type="InterPro" id="IPR027417">
    <property type="entry name" value="P-loop_NTPase"/>
</dbReference>
<dbReference type="GO" id="GO:0005524">
    <property type="term" value="F:ATP binding"/>
    <property type="evidence" value="ECO:0007669"/>
    <property type="project" value="UniProtKB-KW"/>
</dbReference>
<dbReference type="RefSeq" id="WP_263046704.1">
    <property type="nucleotide sequence ID" value="NZ_CP106737.1"/>
</dbReference>
<dbReference type="PROSITE" id="PS50893">
    <property type="entry name" value="ABC_TRANSPORTER_2"/>
    <property type="match status" value="1"/>
</dbReference>
<dbReference type="Proteomes" id="UP001064087">
    <property type="component" value="Plasmid unnamed2"/>
</dbReference>
<keyword evidence="5" id="KW-1185">Reference proteome</keyword>
<dbReference type="InterPro" id="IPR051921">
    <property type="entry name" value="ABC_osmolyte_uptake_ATP-bind"/>
</dbReference>
<sequence>MADLRAEKDEDKTCSSKSNIILECRNLWKVFGHLPKQLTPPTEDKPTSETIEDISEHDAYPAICDVSLDVRRGEILIIMGLSGSGKSTMLRCLARLLEPTWGEVLYEGQNILDLSARELTNLRRNKFGMVFQSFGLMDHLNARDNVAFPLRVQKVPKAERDRRANALLDLVGLEDRKTNFPYELSGGQQQRVGIARSLIADPDLWFLDEPFSALDPLIRRQMQDEFLKLQKTLGKTIIFVTHDFLEAARLGDRIAIMREGHLIQIGKPRDIILRPKNDYIREFVSEVPTSRILHVSDLSYAASERIESAPDIHETETLELAIDLFLSGHERLNIINDESAFVGTICRDDLHALTGQNTTEAEPDHV</sequence>
<evidence type="ECO:0000313" key="5">
    <source>
        <dbReference type="Proteomes" id="UP001064087"/>
    </source>
</evidence>
<keyword evidence="2 4" id="KW-0067">ATP-binding</keyword>
<evidence type="ECO:0000259" key="3">
    <source>
        <dbReference type="PROSITE" id="PS50893"/>
    </source>
</evidence>
<evidence type="ECO:0000256" key="2">
    <source>
        <dbReference type="ARBA" id="ARBA00022840"/>
    </source>
</evidence>
<dbReference type="EMBL" id="CP106737">
    <property type="protein sequence ID" value="UXX81507.1"/>
    <property type="molecule type" value="Genomic_DNA"/>
</dbReference>
<protein>
    <submittedName>
        <fullName evidence="4">ATP-binding cassette domain-containing protein</fullName>
    </submittedName>
</protein>
<name>A0ABY6D5S8_9RHOB</name>
<feature type="domain" description="ABC transporter" evidence="3">
    <location>
        <begin position="22"/>
        <end position="284"/>
    </location>
</feature>
<dbReference type="Pfam" id="PF00005">
    <property type="entry name" value="ABC_tran"/>
    <property type="match status" value="1"/>
</dbReference>
<dbReference type="InterPro" id="IPR017871">
    <property type="entry name" value="ABC_transporter-like_CS"/>
</dbReference>
<reference evidence="4" key="1">
    <citation type="submission" date="2022-10" db="EMBL/GenBank/DDBJ databases">
        <title>Roseovarius pelagicus sp. nov., isolated from Arctic seawater.</title>
        <authorList>
            <person name="Hong Y.W."/>
            <person name="Hwang C.Y."/>
        </authorList>
    </citation>
    <scope>NUCLEOTIDE SEQUENCE</scope>
    <source>
        <strain evidence="4">HL-MP18</strain>
        <plasmid evidence="4">unnamed2</plasmid>
    </source>
</reference>
<dbReference type="InterPro" id="IPR003593">
    <property type="entry name" value="AAA+_ATPase"/>
</dbReference>
<evidence type="ECO:0000256" key="1">
    <source>
        <dbReference type="ARBA" id="ARBA00022741"/>
    </source>
</evidence>
<dbReference type="PANTHER" id="PTHR43869:SF1">
    <property type="entry name" value="GLYCINE BETAINE_PROLINE BETAINE TRANSPORT SYSTEM ATP-BINDING PROTEIN PROV"/>
    <property type="match status" value="1"/>
</dbReference>
<accession>A0ABY6D5S8</accession>
<geneLocation type="plasmid" evidence="4 5">
    <name>unnamed2</name>
</geneLocation>
<keyword evidence="4" id="KW-0614">Plasmid</keyword>
<dbReference type="PROSITE" id="PS00211">
    <property type="entry name" value="ABC_TRANSPORTER_1"/>
    <property type="match status" value="1"/>
</dbReference>
<dbReference type="SMART" id="SM00382">
    <property type="entry name" value="AAA"/>
    <property type="match status" value="1"/>
</dbReference>